<dbReference type="EMBL" id="ML208672">
    <property type="protein sequence ID" value="TFK61314.1"/>
    <property type="molecule type" value="Genomic_DNA"/>
</dbReference>
<dbReference type="Proteomes" id="UP000308600">
    <property type="component" value="Unassembled WGS sequence"/>
</dbReference>
<sequence length="265" mass="30585">MSSLWIYLPEDSDSDSDSDCGTPSRFLSLTSFGKREMPVERSPWVITDPNFHHSLSTMFSNQIHIPLSLFINATRKHLLFTGGSSKFVSMMRYNDGKKLCVLDTREFPDELSLDIADCPAVFAQWEEYYLQLTLQEDFRSIFQYIRSFDVDFRIRWAAERFEITAEVVGVQLSQHKVACRTAKLEAQLSSVTHDVHLTNERRHHPYRNHNRRRTDQDTSPSHAPSSSYPHSNIPPAVDSTPSSSYPGAMSRNSRRRQARKANKRR</sequence>
<keyword evidence="2" id="KW-1185">Reference proteome</keyword>
<reference evidence="1 2" key="1">
    <citation type="journal article" date="2019" name="Nat. Ecol. Evol.">
        <title>Megaphylogeny resolves global patterns of mushroom evolution.</title>
        <authorList>
            <person name="Varga T."/>
            <person name="Krizsan K."/>
            <person name="Foldi C."/>
            <person name="Dima B."/>
            <person name="Sanchez-Garcia M."/>
            <person name="Sanchez-Ramirez S."/>
            <person name="Szollosi G.J."/>
            <person name="Szarkandi J.G."/>
            <person name="Papp V."/>
            <person name="Albert L."/>
            <person name="Andreopoulos W."/>
            <person name="Angelini C."/>
            <person name="Antonin V."/>
            <person name="Barry K.W."/>
            <person name="Bougher N.L."/>
            <person name="Buchanan P."/>
            <person name="Buyck B."/>
            <person name="Bense V."/>
            <person name="Catcheside P."/>
            <person name="Chovatia M."/>
            <person name="Cooper J."/>
            <person name="Damon W."/>
            <person name="Desjardin D."/>
            <person name="Finy P."/>
            <person name="Geml J."/>
            <person name="Haridas S."/>
            <person name="Hughes K."/>
            <person name="Justo A."/>
            <person name="Karasinski D."/>
            <person name="Kautmanova I."/>
            <person name="Kiss B."/>
            <person name="Kocsube S."/>
            <person name="Kotiranta H."/>
            <person name="LaButti K.M."/>
            <person name="Lechner B.E."/>
            <person name="Liimatainen K."/>
            <person name="Lipzen A."/>
            <person name="Lukacs Z."/>
            <person name="Mihaltcheva S."/>
            <person name="Morgado L.N."/>
            <person name="Niskanen T."/>
            <person name="Noordeloos M.E."/>
            <person name="Ohm R.A."/>
            <person name="Ortiz-Santana B."/>
            <person name="Ovrebo C."/>
            <person name="Racz N."/>
            <person name="Riley R."/>
            <person name="Savchenko A."/>
            <person name="Shiryaev A."/>
            <person name="Soop K."/>
            <person name="Spirin V."/>
            <person name="Szebenyi C."/>
            <person name="Tomsovsky M."/>
            <person name="Tulloss R.E."/>
            <person name="Uehling J."/>
            <person name="Grigoriev I.V."/>
            <person name="Vagvolgyi C."/>
            <person name="Papp T."/>
            <person name="Martin F.M."/>
            <person name="Miettinen O."/>
            <person name="Hibbett D.S."/>
            <person name="Nagy L.G."/>
        </authorList>
    </citation>
    <scope>NUCLEOTIDE SEQUENCE [LARGE SCALE GENOMIC DNA]</scope>
    <source>
        <strain evidence="1 2">NL-1719</strain>
    </source>
</reference>
<accession>A0ACD3A6P1</accession>
<protein>
    <submittedName>
        <fullName evidence="1">Uncharacterized protein</fullName>
    </submittedName>
</protein>
<name>A0ACD3A6P1_9AGAR</name>
<evidence type="ECO:0000313" key="2">
    <source>
        <dbReference type="Proteomes" id="UP000308600"/>
    </source>
</evidence>
<proteinExistence type="predicted"/>
<organism evidence="1 2">
    <name type="scientific">Pluteus cervinus</name>
    <dbReference type="NCBI Taxonomy" id="181527"/>
    <lineage>
        <taxon>Eukaryota</taxon>
        <taxon>Fungi</taxon>
        <taxon>Dikarya</taxon>
        <taxon>Basidiomycota</taxon>
        <taxon>Agaricomycotina</taxon>
        <taxon>Agaricomycetes</taxon>
        <taxon>Agaricomycetidae</taxon>
        <taxon>Agaricales</taxon>
        <taxon>Pluteineae</taxon>
        <taxon>Pluteaceae</taxon>
        <taxon>Pluteus</taxon>
    </lineage>
</organism>
<gene>
    <name evidence="1" type="ORF">BDN72DRAFT_466014</name>
</gene>
<evidence type="ECO:0000313" key="1">
    <source>
        <dbReference type="EMBL" id="TFK61314.1"/>
    </source>
</evidence>